<gene>
    <name evidence="1" type="ORF">BU25DRAFT_453497</name>
</gene>
<organism evidence="1 2">
    <name type="scientific">Macroventuria anomochaeta</name>
    <dbReference type="NCBI Taxonomy" id="301207"/>
    <lineage>
        <taxon>Eukaryota</taxon>
        <taxon>Fungi</taxon>
        <taxon>Dikarya</taxon>
        <taxon>Ascomycota</taxon>
        <taxon>Pezizomycotina</taxon>
        <taxon>Dothideomycetes</taxon>
        <taxon>Pleosporomycetidae</taxon>
        <taxon>Pleosporales</taxon>
        <taxon>Pleosporineae</taxon>
        <taxon>Didymellaceae</taxon>
        <taxon>Macroventuria</taxon>
    </lineage>
</organism>
<reference evidence="1" key="1">
    <citation type="journal article" date="2020" name="Stud. Mycol.">
        <title>101 Dothideomycetes genomes: a test case for predicting lifestyles and emergence of pathogens.</title>
        <authorList>
            <person name="Haridas S."/>
            <person name="Albert R."/>
            <person name="Binder M."/>
            <person name="Bloem J."/>
            <person name="Labutti K."/>
            <person name="Salamov A."/>
            <person name="Andreopoulos B."/>
            <person name="Baker S."/>
            <person name="Barry K."/>
            <person name="Bills G."/>
            <person name="Bluhm B."/>
            <person name="Cannon C."/>
            <person name="Castanera R."/>
            <person name="Culley D."/>
            <person name="Daum C."/>
            <person name="Ezra D."/>
            <person name="Gonzalez J."/>
            <person name="Henrissat B."/>
            <person name="Kuo A."/>
            <person name="Liang C."/>
            <person name="Lipzen A."/>
            <person name="Lutzoni F."/>
            <person name="Magnuson J."/>
            <person name="Mondo S."/>
            <person name="Nolan M."/>
            <person name="Ohm R."/>
            <person name="Pangilinan J."/>
            <person name="Park H.-J."/>
            <person name="Ramirez L."/>
            <person name="Alfaro M."/>
            <person name="Sun H."/>
            <person name="Tritt A."/>
            <person name="Yoshinaga Y."/>
            <person name="Zwiers L.-H."/>
            <person name="Turgeon B."/>
            <person name="Goodwin S."/>
            <person name="Spatafora J."/>
            <person name="Crous P."/>
            <person name="Grigoriev I."/>
        </authorList>
    </citation>
    <scope>NUCLEOTIDE SEQUENCE</scope>
    <source>
        <strain evidence="1">CBS 525.71</strain>
    </source>
</reference>
<sequence>MNLDGASDSKPTVELDHKHTAIRKPEHKPTKLRRFMSIGSRGSKVPSKPDINTKPGNTPPLQTLSPRPTEHEPQAKKQTKRSISTFLLSKNSSANEPEPANDRDHFTTAQDYLPVTETSLSSSPPATKGGEGSLEGQRHLPVTGNPYQSVEMQPRKDSATKSFCDMPAAASRTAALTSHPVGKEDLESEEEFQTPPEF</sequence>
<name>A0ACB6SK79_9PLEO</name>
<accession>A0ACB6SK79</accession>
<evidence type="ECO:0000313" key="2">
    <source>
        <dbReference type="Proteomes" id="UP000799754"/>
    </source>
</evidence>
<keyword evidence="2" id="KW-1185">Reference proteome</keyword>
<dbReference type="Proteomes" id="UP000799754">
    <property type="component" value="Unassembled WGS sequence"/>
</dbReference>
<dbReference type="EMBL" id="MU006701">
    <property type="protein sequence ID" value="KAF2633772.1"/>
    <property type="molecule type" value="Genomic_DNA"/>
</dbReference>
<proteinExistence type="predicted"/>
<evidence type="ECO:0000313" key="1">
    <source>
        <dbReference type="EMBL" id="KAF2633772.1"/>
    </source>
</evidence>
<protein>
    <submittedName>
        <fullName evidence="1">Uncharacterized protein</fullName>
    </submittedName>
</protein>
<comment type="caution">
    <text evidence="1">The sequence shown here is derived from an EMBL/GenBank/DDBJ whole genome shotgun (WGS) entry which is preliminary data.</text>
</comment>